<keyword evidence="3 11" id="KW-0548">Nucleotidyltransferase</keyword>
<dbReference type="InterPro" id="IPR027417">
    <property type="entry name" value="P-loop_NTPase"/>
</dbReference>
<feature type="region of interest" description="Disordered" evidence="12">
    <location>
        <begin position="366"/>
        <end position="407"/>
    </location>
</feature>
<comment type="similarity">
    <text evidence="1 11">Belongs to the DnaX/STICHEL family.</text>
</comment>
<keyword evidence="2 11" id="KW-0808">Transferase</keyword>
<dbReference type="InterPro" id="IPR003593">
    <property type="entry name" value="AAA+_ATPase"/>
</dbReference>
<evidence type="ECO:0000256" key="1">
    <source>
        <dbReference type="ARBA" id="ARBA00006360"/>
    </source>
</evidence>
<evidence type="ECO:0000256" key="8">
    <source>
        <dbReference type="ARBA" id="ARBA00022840"/>
    </source>
</evidence>
<dbReference type="SUPFAM" id="SSF52540">
    <property type="entry name" value="P-loop containing nucleoside triphosphate hydrolases"/>
    <property type="match status" value="1"/>
</dbReference>
<reference evidence="14 15" key="1">
    <citation type="submission" date="2017-09" db="EMBL/GenBank/DDBJ databases">
        <title>Depth-based differentiation of microbial function through sediment-hosted aquifers and enrichment of novel symbionts in the deep terrestrial subsurface.</title>
        <authorList>
            <person name="Probst A.J."/>
            <person name="Ladd B."/>
            <person name="Jarett J.K."/>
            <person name="Geller-Mcgrath D.E."/>
            <person name="Sieber C.M."/>
            <person name="Emerson J.B."/>
            <person name="Anantharaman K."/>
            <person name="Thomas B.C."/>
            <person name="Malmstrom R."/>
            <person name="Stieglmeier M."/>
            <person name="Klingl A."/>
            <person name="Woyke T."/>
            <person name="Ryan C.M."/>
            <person name="Banfield J.F."/>
        </authorList>
    </citation>
    <scope>NUCLEOTIDE SEQUENCE [LARGE SCALE GENOMIC DNA]</scope>
    <source>
        <strain evidence="14">CG12_big_fil_rev_8_21_14_0_65_43_15</strain>
    </source>
</reference>
<dbReference type="InterPro" id="IPR012763">
    <property type="entry name" value="DNA_pol_III_sug/sutau_N"/>
</dbReference>
<dbReference type="Pfam" id="PF13177">
    <property type="entry name" value="DNA_pol3_delta2"/>
    <property type="match status" value="1"/>
</dbReference>
<dbReference type="InterPro" id="IPR048448">
    <property type="entry name" value="DnaX-like_C"/>
</dbReference>
<dbReference type="GO" id="GO:0003677">
    <property type="term" value="F:DNA binding"/>
    <property type="evidence" value="ECO:0007669"/>
    <property type="project" value="InterPro"/>
</dbReference>
<evidence type="ECO:0000256" key="3">
    <source>
        <dbReference type="ARBA" id="ARBA00022695"/>
    </source>
</evidence>
<accession>A0A2J0LKY3</accession>
<evidence type="ECO:0000256" key="10">
    <source>
        <dbReference type="ARBA" id="ARBA00049244"/>
    </source>
</evidence>
<evidence type="ECO:0000259" key="13">
    <source>
        <dbReference type="SMART" id="SM00382"/>
    </source>
</evidence>
<dbReference type="EMBL" id="PFGP01000097">
    <property type="protein sequence ID" value="PIW66273.1"/>
    <property type="molecule type" value="Genomic_DNA"/>
</dbReference>
<name>A0A2J0LKY3_9BACT</name>
<dbReference type="SMART" id="SM00382">
    <property type="entry name" value="AAA"/>
    <property type="match status" value="1"/>
</dbReference>
<dbReference type="CDD" id="cd18137">
    <property type="entry name" value="HLD_clamp_pol_III_gamma_tau"/>
    <property type="match status" value="1"/>
</dbReference>
<dbReference type="Pfam" id="PF20964">
    <property type="entry name" value="DnaX_C"/>
    <property type="match status" value="1"/>
</dbReference>
<dbReference type="FunFam" id="3.40.50.300:FF:000014">
    <property type="entry name" value="DNA polymerase III subunit gamma/tau"/>
    <property type="match status" value="1"/>
</dbReference>
<dbReference type="Gene3D" id="1.10.8.60">
    <property type="match status" value="1"/>
</dbReference>
<dbReference type="GO" id="GO:0009360">
    <property type="term" value="C:DNA polymerase III complex"/>
    <property type="evidence" value="ECO:0007669"/>
    <property type="project" value="InterPro"/>
</dbReference>
<comment type="function">
    <text evidence="11">DNA polymerase III is a complex, multichain enzyme responsible for most of the replicative synthesis in bacteria. This DNA polymerase also exhibits 3' to 5' exonuclease activity.</text>
</comment>
<evidence type="ECO:0000256" key="11">
    <source>
        <dbReference type="RuleBase" id="RU364063"/>
    </source>
</evidence>
<keyword evidence="7" id="KW-0862">Zinc</keyword>
<evidence type="ECO:0000256" key="6">
    <source>
        <dbReference type="ARBA" id="ARBA00022741"/>
    </source>
</evidence>
<keyword evidence="9 11" id="KW-0239">DNA-directed DNA polymerase</keyword>
<sequence>MSYLVFARKWRPQVFEEVVGQEHVTTTLKNAISSGRVAHAYLFSGSRGIGKTTTARILAKALNCQSSDKPVAVPCNKCESCIETTQGRSLDVIEIDGASNRGIDEIRQLRENVKFSPSKGRFKVYIIDEVHQITHDGFNALLKTLEEPPAYVKFIFATTHKHKVMPTILSRCQKFDFKKIPTQMLVDKLKDIIKQENVNIDEDALFMMARSADGSVRDAESLLDQAVSFSKERINTKDVVSMLGTVEEEAFFEITAAIINKDSEAALKIINKITNDGKDLYQFANGLLEHFRNLAVARLNAKADGLIDLPKETIDRIYKQAAEFDINDIISFFNLLSSTHEIMRKSGLARIQLEVAVIKFIKKPLPSGQKDNHRGVSSRPAVNPTMAQGSKTVSQDAPDNTNYMPGASQEINISTLTEEAPKEQNNVVMSVQENVLPDSILTLAEVRSAWQYVINGVKSRKISAALFLMEGLPSGIENTTVTVDFPQKYVFYKEALERNENRCIIEKYLKSAFNRDLSVKFAVVDDLPAAQEEPDKAQSKPPVDANPAEKQETKQKPGANKTEPIVDLASQIFSARIIRKE</sequence>
<evidence type="ECO:0000256" key="2">
    <source>
        <dbReference type="ARBA" id="ARBA00022679"/>
    </source>
</evidence>
<dbReference type="InterPro" id="IPR050238">
    <property type="entry name" value="DNA_Rep/Repair_Clamp_Loader"/>
</dbReference>
<dbReference type="GO" id="GO:0046872">
    <property type="term" value="F:metal ion binding"/>
    <property type="evidence" value="ECO:0007669"/>
    <property type="project" value="UniProtKB-KW"/>
</dbReference>
<evidence type="ECO:0000256" key="4">
    <source>
        <dbReference type="ARBA" id="ARBA00022705"/>
    </source>
</evidence>
<comment type="catalytic activity">
    <reaction evidence="10 11">
        <text>DNA(n) + a 2'-deoxyribonucleoside 5'-triphosphate = DNA(n+1) + diphosphate</text>
        <dbReference type="Rhea" id="RHEA:22508"/>
        <dbReference type="Rhea" id="RHEA-COMP:17339"/>
        <dbReference type="Rhea" id="RHEA-COMP:17340"/>
        <dbReference type="ChEBI" id="CHEBI:33019"/>
        <dbReference type="ChEBI" id="CHEBI:61560"/>
        <dbReference type="ChEBI" id="CHEBI:173112"/>
        <dbReference type="EC" id="2.7.7.7"/>
    </reaction>
</comment>
<dbReference type="EC" id="2.7.7.7" evidence="11"/>
<keyword evidence="4 11" id="KW-0235">DNA replication</keyword>
<gene>
    <name evidence="11" type="primary">dnaX</name>
    <name evidence="14" type="ORF">COW11_04175</name>
</gene>
<comment type="subunit">
    <text evidence="11">DNA polymerase III contains a core (composed of alpha, epsilon and theta chains) that associates with a tau subunit. This core dimerizes to form the POLIII' complex. PolIII' associates with the gamma complex (composed of gamma, delta, delta', psi and chi chains) and with the beta chain to form the complete DNA polymerase III complex.</text>
</comment>
<dbReference type="InterPro" id="IPR008921">
    <property type="entry name" value="DNA_pol3_clamp-load_cplx_C"/>
</dbReference>
<dbReference type="Pfam" id="PF22608">
    <property type="entry name" value="DNAX_ATPase_lid"/>
    <property type="match status" value="1"/>
</dbReference>
<feature type="compositionally biased region" description="Polar residues" evidence="12">
    <location>
        <begin position="385"/>
        <end position="407"/>
    </location>
</feature>
<dbReference type="SUPFAM" id="SSF48019">
    <property type="entry name" value="post-AAA+ oligomerization domain-like"/>
    <property type="match status" value="1"/>
</dbReference>
<feature type="region of interest" description="Disordered" evidence="12">
    <location>
        <begin position="530"/>
        <end position="565"/>
    </location>
</feature>
<dbReference type="CDD" id="cd00009">
    <property type="entry name" value="AAA"/>
    <property type="match status" value="1"/>
</dbReference>
<dbReference type="GO" id="GO:0003887">
    <property type="term" value="F:DNA-directed DNA polymerase activity"/>
    <property type="evidence" value="ECO:0007669"/>
    <property type="project" value="UniProtKB-KW"/>
</dbReference>
<dbReference type="InterPro" id="IPR045085">
    <property type="entry name" value="HLD_clamp_pol_III_gamma_tau"/>
</dbReference>
<keyword evidence="8 11" id="KW-0067">ATP-binding</keyword>
<dbReference type="GO" id="GO:0006261">
    <property type="term" value="P:DNA-templated DNA replication"/>
    <property type="evidence" value="ECO:0007669"/>
    <property type="project" value="TreeGrafter"/>
</dbReference>
<evidence type="ECO:0000256" key="5">
    <source>
        <dbReference type="ARBA" id="ARBA00022723"/>
    </source>
</evidence>
<dbReference type="GO" id="GO:0005524">
    <property type="term" value="F:ATP binding"/>
    <property type="evidence" value="ECO:0007669"/>
    <property type="project" value="UniProtKB-KW"/>
</dbReference>
<keyword evidence="6 11" id="KW-0547">Nucleotide-binding</keyword>
<feature type="domain" description="AAA+ ATPase" evidence="13">
    <location>
        <begin position="37"/>
        <end position="185"/>
    </location>
</feature>
<dbReference type="PANTHER" id="PTHR11669:SF0">
    <property type="entry name" value="PROTEIN STICHEL-LIKE 2"/>
    <property type="match status" value="1"/>
</dbReference>
<dbReference type="Gene3D" id="3.40.50.300">
    <property type="entry name" value="P-loop containing nucleotide triphosphate hydrolases"/>
    <property type="match status" value="1"/>
</dbReference>
<evidence type="ECO:0000256" key="7">
    <source>
        <dbReference type="ARBA" id="ARBA00022833"/>
    </source>
</evidence>
<dbReference type="PANTHER" id="PTHR11669">
    <property type="entry name" value="REPLICATION FACTOR C / DNA POLYMERASE III GAMMA-TAU SUBUNIT"/>
    <property type="match status" value="1"/>
</dbReference>
<protein>
    <recommendedName>
        <fullName evidence="11">DNA polymerase III subunit gamma/tau</fullName>
        <ecNumber evidence="11">2.7.7.7</ecNumber>
    </recommendedName>
</protein>
<dbReference type="InterPro" id="IPR022754">
    <property type="entry name" value="DNA_pol_III_gamma-3"/>
</dbReference>
<evidence type="ECO:0000256" key="12">
    <source>
        <dbReference type="SAM" id="MobiDB-lite"/>
    </source>
</evidence>
<proteinExistence type="inferred from homology"/>
<dbReference type="Gene3D" id="1.20.272.10">
    <property type="match status" value="1"/>
</dbReference>
<keyword evidence="5" id="KW-0479">Metal-binding</keyword>
<dbReference type="NCBIfam" id="NF004046">
    <property type="entry name" value="PRK05563.1"/>
    <property type="match status" value="1"/>
</dbReference>
<comment type="caution">
    <text evidence="14">The sequence shown here is derived from an EMBL/GenBank/DDBJ whole genome shotgun (WGS) entry which is preliminary data.</text>
</comment>
<dbReference type="AlphaFoldDB" id="A0A2J0LKY3"/>
<dbReference type="FunFam" id="1.10.8.60:FF:000013">
    <property type="entry name" value="DNA polymerase III subunit gamma/tau"/>
    <property type="match status" value="1"/>
</dbReference>
<dbReference type="NCBIfam" id="TIGR02397">
    <property type="entry name" value="dnaX_nterm"/>
    <property type="match status" value="1"/>
</dbReference>
<organism evidence="14 15">
    <name type="scientific">Candidatus Taenaricola geysiri</name>
    <dbReference type="NCBI Taxonomy" id="1974752"/>
    <lineage>
        <taxon>Bacteria</taxon>
        <taxon>Pseudomonadati</taxon>
        <taxon>Candidatus Omnitrophota</taxon>
        <taxon>Candidatus Taenaricola</taxon>
    </lineage>
</organism>
<evidence type="ECO:0000313" key="15">
    <source>
        <dbReference type="Proteomes" id="UP000231267"/>
    </source>
</evidence>
<dbReference type="Pfam" id="PF12169">
    <property type="entry name" value="DNA_pol3_gamma3"/>
    <property type="match status" value="1"/>
</dbReference>
<evidence type="ECO:0000256" key="9">
    <source>
        <dbReference type="ARBA" id="ARBA00022932"/>
    </source>
</evidence>
<evidence type="ECO:0000313" key="14">
    <source>
        <dbReference type="EMBL" id="PIW66273.1"/>
    </source>
</evidence>
<dbReference type="Proteomes" id="UP000231267">
    <property type="component" value="Unassembled WGS sequence"/>
</dbReference>